<dbReference type="EMBL" id="CCAG010016886">
    <property type="status" value="NOT_ANNOTATED_CDS"/>
    <property type="molecule type" value="Genomic_DNA"/>
</dbReference>
<proteinExistence type="predicted"/>
<feature type="chain" id="PRO_5008407961" evidence="1">
    <location>
        <begin position="22"/>
        <end position="103"/>
    </location>
</feature>
<keyword evidence="1" id="KW-0732">Signal</keyword>
<reference evidence="2" key="1">
    <citation type="submission" date="2020-05" db="UniProtKB">
        <authorList>
            <consortium name="EnsemblMetazoa"/>
        </authorList>
    </citation>
    <scope>IDENTIFICATION</scope>
    <source>
        <strain evidence="2">Yale</strain>
    </source>
</reference>
<dbReference type="EnsemblMetazoa" id="GMOY009313-RA">
    <property type="protein sequence ID" value="GMOY009313-PA"/>
    <property type="gene ID" value="GMOY009313"/>
</dbReference>
<evidence type="ECO:0000256" key="1">
    <source>
        <dbReference type="SAM" id="SignalP"/>
    </source>
</evidence>
<organism evidence="2 3">
    <name type="scientific">Glossina morsitans morsitans</name>
    <name type="common">Savannah tsetse fly</name>
    <dbReference type="NCBI Taxonomy" id="37546"/>
    <lineage>
        <taxon>Eukaryota</taxon>
        <taxon>Metazoa</taxon>
        <taxon>Ecdysozoa</taxon>
        <taxon>Arthropoda</taxon>
        <taxon>Hexapoda</taxon>
        <taxon>Insecta</taxon>
        <taxon>Pterygota</taxon>
        <taxon>Neoptera</taxon>
        <taxon>Endopterygota</taxon>
        <taxon>Diptera</taxon>
        <taxon>Brachycera</taxon>
        <taxon>Muscomorpha</taxon>
        <taxon>Hippoboscoidea</taxon>
        <taxon>Glossinidae</taxon>
        <taxon>Glossina</taxon>
    </lineage>
</organism>
<evidence type="ECO:0000313" key="3">
    <source>
        <dbReference type="Proteomes" id="UP000092444"/>
    </source>
</evidence>
<accession>A0A1B0G7M1</accession>
<dbReference type="Proteomes" id="UP000092444">
    <property type="component" value="Unassembled WGS sequence"/>
</dbReference>
<dbReference type="AlphaFoldDB" id="A0A1B0G7M1"/>
<sequence length="103" mass="12014">MQLLPPPHLLSLNMLLRLSHTLLPHLLSSNMPPRLSHMLLPPRLLHTLLPHLRFHIMPHLLFHIMPHRLSLMLLLQPLLTRMADMENIKKSPKPILSPNDSRH</sequence>
<protein>
    <submittedName>
        <fullName evidence="2">Uncharacterized protein</fullName>
    </submittedName>
</protein>
<dbReference type="VEuPathDB" id="VectorBase:GMOY009313"/>
<keyword evidence="3" id="KW-1185">Reference proteome</keyword>
<evidence type="ECO:0000313" key="2">
    <source>
        <dbReference type="EnsemblMetazoa" id="GMOY009313-PA"/>
    </source>
</evidence>
<feature type="signal peptide" evidence="1">
    <location>
        <begin position="1"/>
        <end position="21"/>
    </location>
</feature>
<name>A0A1B0G7M1_GLOMM</name>